<dbReference type="RefSeq" id="WP_109692221.1">
    <property type="nucleotide sequence ID" value="NZ_QGDD01000001.1"/>
</dbReference>
<name>A0A316TJH4_9ACTN</name>
<proteinExistence type="predicted"/>
<feature type="region of interest" description="Disordered" evidence="1">
    <location>
        <begin position="139"/>
        <end position="163"/>
    </location>
</feature>
<dbReference type="EMBL" id="QGDD01000001">
    <property type="protein sequence ID" value="PWN04717.1"/>
    <property type="molecule type" value="Genomic_DNA"/>
</dbReference>
<feature type="compositionally biased region" description="Basic residues" evidence="1">
    <location>
        <begin position="153"/>
        <end position="163"/>
    </location>
</feature>
<dbReference type="AlphaFoldDB" id="A0A316TJH4"/>
<dbReference type="Proteomes" id="UP000245507">
    <property type="component" value="Unassembled WGS sequence"/>
</dbReference>
<evidence type="ECO:0000313" key="3">
    <source>
        <dbReference type="Proteomes" id="UP000245507"/>
    </source>
</evidence>
<comment type="caution">
    <text evidence="2">The sequence shown here is derived from an EMBL/GenBank/DDBJ whole genome shotgun (WGS) entry which is preliminary data.</text>
</comment>
<dbReference type="InterPro" id="IPR046036">
    <property type="entry name" value="DUF5994"/>
</dbReference>
<protein>
    <submittedName>
        <fullName evidence="2">Uncharacterized protein</fullName>
    </submittedName>
</protein>
<sequence>MSTVRLALGSAGLGRDQLDGGWWPRSRHLATEFADLVDHFPPEHGRVVRGLYSPPDWDDAPRRVAVTGRSVKVGMFPRDDTHVIYLTTSNRDVYCLLVVPASFDEAQGAEALLAATTRGNRHSAGDLLEVVTDELPVDPARRWSAASGTTSRPRTRGHRSART</sequence>
<evidence type="ECO:0000313" key="2">
    <source>
        <dbReference type="EMBL" id="PWN04717.1"/>
    </source>
</evidence>
<keyword evidence="3" id="KW-1185">Reference proteome</keyword>
<evidence type="ECO:0000256" key="1">
    <source>
        <dbReference type="SAM" id="MobiDB-lite"/>
    </source>
</evidence>
<gene>
    <name evidence="2" type="ORF">DJ010_03625</name>
</gene>
<reference evidence="2 3" key="1">
    <citation type="submission" date="2018-05" db="EMBL/GenBank/DDBJ databases">
        <title>Nocardioides silvaticus genome.</title>
        <authorList>
            <person name="Li C."/>
            <person name="Wang G."/>
        </authorList>
    </citation>
    <scope>NUCLEOTIDE SEQUENCE [LARGE SCALE GENOMIC DNA]</scope>
    <source>
        <strain evidence="2 3">CCTCC AB 2018079</strain>
    </source>
</reference>
<organism evidence="2 3">
    <name type="scientific">Nocardioides silvaticus</name>
    <dbReference type="NCBI Taxonomy" id="2201891"/>
    <lineage>
        <taxon>Bacteria</taxon>
        <taxon>Bacillati</taxon>
        <taxon>Actinomycetota</taxon>
        <taxon>Actinomycetes</taxon>
        <taxon>Propionibacteriales</taxon>
        <taxon>Nocardioidaceae</taxon>
        <taxon>Nocardioides</taxon>
    </lineage>
</organism>
<accession>A0A316TJH4</accession>
<dbReference type="Pfam" id="PF19457">
    <property type="entry name" value="DUF5994"/>
    <property type="match status" value="1"/>
</dbReference>